<dbReference type="Proteomes" id="UP000030101">
    <property type="component" value="Unassembled WGS sequence"/>
</dbReference>
<sequence length="255" mass="30219">MAIFLYDKTLDGLLSCIFFSYEQKIVPEAILSQDAQRSFLMDEVYTISADTKKAGRVWSGLEKKISKIAQNMLLLVWLSELPEVEMLLFRYICKVIDAPKGYEMNFGDEDVIRVKEITRKVAGESRKFIQFVRFQRTADNIYFAPIAPRFNILSLIVSHFEARYADQQWIIYDTNRNSGIYYDKATTRYISFSEKDFTALKSGIIEEEKLSDEEILFQKMWKEYFQSITVKERINLKLQRQNMPKRYWKYLTEVQ</sequence>
<keyword evidence="3" id="KW-1185">Reference proteome</keyword>
<reference evidence="2 3" key="1">
    <citation type="submission" date="2014-08" db="EMBL/GenBank/DDBJ databases">
        <title>Porphyromonas canoris strain:OH2762 Genome sequencing.</title>
        <authorList>
            <person name="Wallis C."/>
            <person name="Deusch O."/>
            <person name="O'Flynn C."/>
            <person name="Davis I."/>
            <person name="Jospin G."/>
            <person name="Darling A.E."/>
            <person name="Coil D.A."/>
            <person name="Alexiev A."/>
            <person name="Horsfall A."/>
            <person name="Kirkwood N."/>
            <person name="Harris S."/>
            <person name="Eisen J.A."/>
        </authorList>
    </citation>
    <scope>NUCLEOTIDE SEQUENCE [LARGE SCALE GENOMIC DNA]</scope>
    <source>
        <strain evidence="3">COT-108 OH2762</strain>
    </source>
</reference>
<proteinExistence type="predicted"/>
<comment type="caution">
    <text evidence="2">The sequence shown here is derived from an EMBL/GenBank/DDBJ whole genome shotgun (WGS) entry which is preliminary data.</text>
</comment>
<evidence type="ECO:0000313" key="3">
    <source>
        <dbReference type="Proteomes" id="UP000030101"/>
    </source>
</evidence>
<name>A0ABR4XNC8_9PORP</name>
<evidence type="ECO:0000259" key="1">
    <source>
        <dbReference type="Pfam" id="PF13566"/>
    </source>
</evidence>
<protein>
    <submittedName>
        <fullName evidence="2">DNA metabolism protein</fullName>
    </submittedName>
</protein>
<gene>
    <name evidence="2" type="ORF">HQ43_00715</name>
</gene>
<dbReference type="Pfam" id="PF13566">
    <property type="entry name" value="DUF4130"/>
    <property type="match status" value="1"/>
</dbReference>
<dbReference type="InterPro" id="IPR023875">
    <property type="entry name" value="DNA_repair_put"/>
</dbReference>
<dbReference type="NCBIfam" id="TIGR03915">
    <property type="entry name" value="SAM_7_link_chp"/>
    <property type="match status" value="1"/>
</dbReference>
<dbReference type="EMBL" id="JQZV01000001">
    <property type="protein sequence ID" value="KGN93681.1"/>
    <property type="molecule type" value="Genomic_DNA"/>
</dbReference>
<evidence type="ECO:0000313" key="2">
    <source>
        <dbReference type="EMBL" id="KGN93681.1"/>
    </source>
</evidence>
<dbReference type="InterPro" id="IPR025404">
    <property type="entry name" value="DUF4130"/>
</dbReference>
<feature type="domain" description="DUF4130" evidence="1">
    <location>
        <begin position="83"/>
        <end position="253"/>
    </location>
</feature>
<dbReference type="RefSeq" id="WP_036788382.1">
    <property type="nucleotide sequence ID" value="NZ_JQZV01000001.1"/>
</dbReference>
<organism evidence="2 3">
    <name type="scientific">Porphyromonas canoris</name>
    <dbReference type="NCBI Taxonomy" id="36875"/>
    <lineage>
        <taxon>Bacteria</taxon>
        <taxon>Pseudomonadati</taxon>
        <taxon>Bacteroidota</taxon>
        <taxon>Bacteroidia</taxon>
        <taxon>Bacteroidales</taxon>
        <taxon>Porphyromonadaceae</taxon>
        <taxon>Porphyromonas</taxon>
    </lineage>
</organism>
<accession>A0ABR4XNC8</accession>